<organism evidence="1">
    <name type="scientific">Rhizophora mucronata</name>
    <name type="common">Asiatic mangrove</name>
    <dbReference type="NCBI Taxonomy" id="61149"/>
    <lineage>
        <taxon>Eukaryota</taxon>
        <taxon>Viridiplantae</taxon>
        <taxon>Streptophyta</taxon>
        <taxon>Embryophyta</taxon>
        <taxon>Tracheophyta</taxon>
        <taxon>Spermatophyta</taxon>
        <taxon>Magnoliopsida</taxon>
        <taxon>eudicotyledons</taxon>
        <taxon>Gunneridae</taxon>
        <taxon>Pentapetalae</taxon>
        <taxon>rosids</taxon>
        <taxon>fabids</taxon>
        <taxon>Malpighiales</taxon>
        <taxon>Rhizophoraceae</taxon>
        <taxon>Rhizophora</taxon>
    </lineage>
</organism>
<dbReference type="AlphaFoldDB" id="A0A2P2P1X3"/>
<reference evidence="1" key="1">
    <citation type="submission" date="2018-02" db="EMBL/GenBank/DDBJ databases">
        <title>Rhizophora mucronata_Transcriptome.</title>
        <authorList>
            <person name="Meera S.P."/>
            <person name="Sreeshan A."/>
            <person name="Augustine A."/>
        </authorList>
    </citation>
    <scope>NUCLEOTIDE SEQUENCE</scope>
    <source>
        <tissue evidence="1">Leaf</tissue>
    </source>
</reference>
<proteinExistence type="predicted"/>
<dbReference type="EMBL" id="GGEC01068185">
    <property type="protein sequence ID" value="MBX48669.1"/>
    <property type="molecule type" value="Transcribed_RNA"/>
</dbReference>
<sequence length="99" mass="10948">MALKACLKPFELLLHVGVPVVFYVIICSLRKIGSYGSPSIAKKGLEVDYHLLLLLRKITPFDPWPQVISPSKPATLTAPEQPCVIRHCPPIPGTMFLNI</sequence>
<accession>A0A2P2P1X3</accession>
<evidence type="ECO:0000313" key="1">
    <source>
        <dbReference type="EMBL" id="MBX48669.1"/>
    </source>
</evidence>
<protein>
    <submittedName>
        <fullName evidence="1">Uncharacterized protein</fullName>
    </submittedName>
</protein>
<name>A0A2P2P1X3_RHIMU</name>